<evidence type="ECO:0000256" key="10">
    <source>
        <dbReference type="PROSITE-ProRule" id="PRU00409"/>
    </source>
</evidence>
<dbReference type="Gene3D" id="3.30.1490.20">
    <property type="entry name" value="ATP-grasp fold, A domain"/>
    <property type="match status" value="1"/>
</dbReference>
<name>A0A9D7XDJ0_9BACT</name>
<dbReference type="GO" id="GO:0005524">
    <property type="term" value="F:ATP binding"/>
    <property type="evidence" value="ECO:0007669"/>
    <property type="project" value="UniProtKB-UniRule"/>
</dbReference>
<evidence type="ECO:0000256" key="2">
    <source>
        <dbReference type="ARBA" id="ARBA00001946"/>
    </source>
</evidence>
<keyword evidence="4" id="KW-0479">Metal-binding</keyword>
<dbReference type="GO" id="GO:0018169">
    <property type="term" value="F:ribosomal S6-glutamic acid ligase activity"/>
    <property type="evidence" value="ECO:0007669"/>
    <property type="project" value="TreeGrafter"/>
</dbReference>
<dbReference type="GO" id="GO:0005737">
    <property type="term" value="C:cytoplasm"/>
    <property type="evidence" value="ECO:0007669"/>
    <property type="project" value="TreeGrafter"/>
</dbReference>
<dbReference type="Pfam" id="PF18030">
    <property type="entry name" value="Rimk_N"/>
    <property type="match status" value="1"/>
</dbReference>
<dbReference type="GO" id="GO:0009432">
    <property type="term" value="P:SOS response"/>
    <property type="evidence" value="ECO:0007669"/>
    <property type="project" value="TreeGrafter"/>
</dbReference>
<dbReference type="PANTHER" id="PTHR21621">
    <property type="entry name" value="RIBOSOMAL PROTEIN S6 MODIFICATION PROTEIN"/>
    <property type="match status" value="1"/>
</dbReference>
<evidence type="ECO:0000259" key="11">
    <source>
        <dbReference type="PROSITE" id="PS50975"/>
    </source>
</evidence>
<dbReference type="EMBL" id="JADKFW010000004">
    <property type="protein sequence ID" value="MBK9716606.1"/>
    <property type="molecule type" value="Genomic_DNA"/>
</dbReference>
<evidence type="ECO:0000313" key="13">
    <source>
        <dbReference type="Proteomes" id="UP000808349"/>
    </source>
</evidence>
<evidence type="ECO:0000256" key="8">
    <source>
        <dbReference type="ARBA" id="ARBA00022917"/>
    </source>
</evidence>
<evidence type="ECO:0000256" key="9">
    <source>
        <dbReference type="ARBA" id="ARBA00023211"/>
    </source>
</evidence>
<dbReference type="Proteomes" id="UP000808349">
    <property type="component" value="Unassembled WGS sequence"/>
</dbReference>
<evidence type="ECO:0000256" key="1">
    <source>
        <dbReference type="ARBA" id="ARBA00001936"/>
    </source>
</evidence>
<dbReference type="Pfam" id="PF08443">
    <property type="entry name" value="RimK"/>
    <property type="match status" value="1"/>
</dbReference>
<dbReference type="Gene3D" id="3.30.470.20">
    <property type="entry name" value="ATP-grasp fold, B domain"/>
    <property type="match status" value="1"/>
</dbReference>
<dbReference type="PANTHER" id="PTHR21621:SF7">
    <property type="entry name" value="RIBOSOMAL PROTEIN BS6--L-GLUTAMATE LIGASE"/>
    <property type="match status" value="1"/>
</dbReference>
<evidence type="ECO:0000256" key="4">
    <source>
        <dbReference type="ARBA" id="ARBA00022723"/>
    </source>
</evidence>
<comment type="cofactor">
    <cofactor evidence="1">
        <name>Mn(2+)</name>
        <dbReference type="ChEBI" id="CHEBI:29035"/>
    </cofactor>
</comment>
<comment type="cofactor">
    <cofactor evidence="2">
        <name>Mg(2+)</name>
        <dbReference type="ChEBI" id="CHEBI:18420"/>
    </cofactor>
</comment>
<dbReference type="NCBIfam" id="TIGR00768">
    <property type="entry name" value="rimK_fam"/>
    <property type="match status" value="1"/>
</dbReference>
<reference evidence="12 13" key="1">
    <citation type="submission" date="2020-10" db="EMBL/GenBank/DDBJ databases">
        <title>Connecting structure to function with the recovery of over 1000 high-quality activated sludge metagenome-assembled genomes encoding full-length rRNA genes using long-read sequencing.</title>
        <authorList>
            <person name="Singleton C.M."/>
            <person name="Petriglieri F."/>
            <person name="Kristensen J.M."/>
            <person name="Kirkegaard R.H."/>
            <person name="Michaelsen T.Y."/>
            <person name="Andersen M.H."/>
            <person name="Karst S.M."/>
            <person name="Dueholm M.S."/>
            <person name="Nielsen P.H."/>
            <person name="Albertsen M."/>
        </authorList>
    </citation>
    <scope>NUCLEOTIDE SEQUENCE [LARGE SCALE GENOMIC DNA]</scope>
    <source>
        <strain evidence="12">Ribe_18-Q3-R11-54_BAT3C.373</strain>
    </source>
</reference>
<keyword evidence="5 10" id="KW-0547">Nucleotide-binding</keyword>
<keyword evidence="3 12" id="KW-0436">Ligase</keyword>
<protein>
    <submittedName>
        <fullName evidence="12">RimK family alpha-L-glutamate ligase</fullName>
    </submittedName>
</protein>
<dbReference type="InterPro" id="IPR041107">
    <property type="entry name" value="Rimk_N"/>
</dbReference>
<organism evidence="12 13">
    <name type="scientific">Candidatus Defluviibacterium haderslevense</name>
    <dbReference type="NCBI Taxonomy" id="2981993"/>
    <lineage>
        <taxon>Bacteria</taxon>
        <taxon>Pseudomonadati</taxon>
        <taxon>Bacteroidota</taxon>
        <taxon>Saprospiria</taxon>
        <taxon>Saprospirales</taxon>
        <taxon>Saprospiraceae</taxon>
        <taxon>Candidatus Defluviibacterium</taxon>
    </lineage>
</organism>
<dbReference type="InterPro" id="IPR013651">
    <property type="entry name" value="ATP-grasp_RimK-type"/>
</dbReference>
<keyword evidence="7" id="KW-0460">Magnesium</keyword>
<sequence length="296" mass="32255">MKILILSRNASLYSTQSLMNAAIKRNHEVQIYDHLMCNIIVEKSKPQLMIGQDFIGHFDAVIPRIGASATTYGASIVRQLEHMGIFTTVTADALLKARDKLHCMQILSNKGLDVPKTGISAGDYCIPMVYDQISRDKAVVKLISSTQGLGVILAQSKNQGISIVEGFHRVREDVLIQEFIQDAKGSDVRVFIVDGKIVGAMVRQAVPGEFRSNIHRGASSTIAILSPEEEDLALQATSILGLSIAGVDILRSSRGPLILEVNASPGLEGIEGTTKVNIAEKIIQFIEREVKEEKHG</sequence>
<comment type="caution">
    <text evidence="12">The sequence shown here is derived from an EMBL/GenBank/DDBJ whole genome shotgun (WGS) entry which is preliminary data.</text>
</comment>
<gene>
    <name evidence="12" type="ORF">IPO85_03640</name>
</gene>
<accession>A0A9D7XDJ0</accession>
<evidence type="ECO:0000313" key="12">
    <source>
        <dbReference type="EMBL" id="MBK9716606.1"/>
    </source>
</evidence>
<dbReference type="AlphaFoldDB" id="A0A9D7XDJ0"/>
<keyword evidence="6 10" id="KW-0067">ATP-binding</keyword>
<feature type="domain" description="ATP-grasp" evidence="11">
    <location>
        <begin position="104"/>
        <end position="287"/>
    </location>
</feature>
<dbReference type="Gene3D" id="3.40.50.20">
    <property type="match status" value="1"/>
</dbReference>
<keyword evidence="9" id="KW-0464">Manganese</keyword>
<evidence type="ECO:0000256" key="7">
    <source>
        <dbReference type="ARBA" id="ARBA00022842"/>
    </source>
</evidence>
<dbReference type="PROSITE" id="PS50975">
    <property type="entry name" value="ATP_GRASP"/>
    <property type="match status" value="1"/>
</dbReference>
<evidence type="ECO:0000256" key="6">
    <source>
        <dbReference type="ARBA" id="ARBA00022840"/>
    </source>
</evidence>
<dbReference type="SUPFAM" id="SSF56059">
    <property type="entry name" value="Glutathione synthetase ATP-binding domain-like"/>
    <property type="match status" value="1"/>
</dbReference>
<dbReference type="InterPro" id="IPR011761">
    <property type="entry name" value="ATP-grasp"/>
</dbReference>
<dbReference type="InterPro" id="IPR004666">
    <property type="entry name" value="Rp_bS6_RimK/Lys_biosynth_LsyX"/>
</dbReference>
<evidence type="ECO:0000256" key="5">
    <source>
        <dbReference type="ARBA" id="ARBA00022741"/>
    </source>
</evidence>
<dbReference type="GO" id="GO:0046872">
    <property type="term" value="F:metal ion binding"/>
    <property type="evidence" value="ECO:0007669"/>
    <property type="project" value="UniProtKB-KW"/>
</dbReference>
<evidence type="ECO:0000256" key="3">
    <source>
        <dbReference type="ARBA" id="ARBA00022598"/>
    </source>
</evidence>
<dbReference type="GO" id="GO:0006412">
    <property type="term" value="P:translation"/>
    <property type="evidence" value="ECO:0007669"/>
    <property type="project" value="UniProtKB-KW"/>
</dbReference>
<proteinExistence type="predicted"/>
<dbReference type="InterPro" id="IPR013815">
    <property type="entry name" value="ATP_grasp_subdomain_1"/>
</dbReference>
<keyword evidence="8" id="KW-0648">Protein biosynthesis</keyword>